<dbReference type="EMBL" id="AMCI01005082">
    <property type="protein sequence ID" value="EJW96828.1"/>
    <property type="molecule type" value="Genomic_DNA"/>
</dbReference>
<dbReference type="AlphaFoldDB" id="J9FQR6"/>
<evidence type="ECO:0000313" key="1">
    <source>
        <dbReference type="EMBL" id="EJW96828.1"/>
    </source>
</evidence>
<proteinExistence type="predicted"/>
<comment type="caution">
    <text evidence="1">The sequence shown here is derived from an EMBL/GenBank/DDBJ whole genome shotgun (WGS) entry which is preliminary data.</text>
</comment>
<name>J9FQR6_9ZZZZ</name>
<reference evidence="1" key="1">
    <citation type="journal article" date="2012" name="PLoS ONE">
        <title>Gene sets for utilization of primary and secondary nutrition supplies in the distal gut of endangered iberian lynx.</title>
        <authorList>
            <person name="Alcaide M."/>
            <person name="Messina E."/>
            <person name="Richter M."/>
            <person name="Bargiela R."/>
            <person name="Peplies J."/>
            <person name="Huws S.A."/>
            <person name="Newbold C.J."/>
            <person name="Golyshin P.N."/>
            <person name="Simon M.A."/>
            <person name="Lopez G."/>
            <person name="Yakimov M.M."/>
            <person name="Ferrer M."/>
        </authorList>
    </citation>
    <scope>NUCLEOTIDE SEQUENCE</scope>
</reference>
<sequence>MVHPIIDVWSFANIHVQNHYPRRISLLPMEKETPTGPNVHPTQLGLNSCEYNLFETKLQTIADWKESMMPEQMHVPYSPCHPLPPVVGEGWLSTSLYLFARL</sequence>
<gene>
    <name evidence="1" type="ORF">EVA_15064</name>
</gene>
<protein>
    <submittedName>
        <fullName evidence="1">Uncharacterized protein</fullName>
    </submittedName>
</protein>
<accession>J9FQR6</accession>
<organism evidence="1">
    <name type="scientific">gut metagenome</name>
    <dbReference type="NCBI Taxonomy" id="749906"/>
    <lineage>
        <taxon>unclassified sequences</taxon>
        <taxon>metagenomes</taxon>
        <taxon>organismal metagenomes</taxon>
    </lineage>
</organism>